<gene>
    <name evidence="12" type="primary">efp</name>
    <name evidence="12" type="ORF">E6H03_06475</name>
</gene>
<dbReference type="InterPro" id="IPR014722">
    <property type="entry name" value="Rib_uL2_dom2"/>
</dbReference>
<dbReference type="InterPro" id="IPR020599">
    <property type="entry name" value="Transl_elong_fac_P/YeiP"/>
</dbReference>
<dbReference type="PROSITE" id="PS01275">
    <property type="entry name" value="EFP"/>
    <property type="match status" value="1"/>
</dbReference>
<dbReference type="AlphaFoldDB" id="A0A537JES5"/>
<dbReference type="EMBL" id="VBAN01000189">
    <property type="protein sequence ID" value="TMI81852.1"/>
    <property type="molecule type" value="Genomic_DNA"/>
</dbReference>
<dbReference type="HAMAP" id="MF_00141">
    <property type="entry name" value="EF_P"/>
    <property type="match status" value="1"/>
</dbReference>
<dbReference type="InterPro" id="IPR015365">
    <property type="entry name" value="Elong-fact-P_C"/>
</dbReference>
<comment type="subcellular location">
    <subcellularLocation>
        <location evidence="1">Cytoplasm</location>
    </subcellularLocation>
</comment>
<dbReference type="PANTHER" id="PTHR30053">
    <property type="entry name" value="ELONGATION FACTOR P"/>
    <property type="match status" value="1"/>
</dbReference>
<dbReference type="SUPFAM" id="SSF50249">
    <property type="entry name" value="Nucleic acid-binding proteins"/>
    <property type="match status" value="2"/>
</dbReference>
<dbReference type="PIRSF" id="PIRSF005901">
    <property type="entry name" value="EF-P"/>
    <property type="match status" value="1"/>
</dbReference>
<dbReference type="Pfam" id="PF09285">
    <property type="entry name" value="Elong-fact-P_C"/>
    <property type="match status" value="1"/>
</dbReference>
<evidence type="ECO:0000313" key="12">
    <source>
        <dbReference type="EMBL" id="TMI81852.1"/>
    </source>
</evidence>
<dbReference type="NCBIfam" id="NF001810">
    <property type="entry name" value="PRK00529.1"/>
    <property type="match status" value="1"/>
</dbReference>
<evidence type="ECO:0000256" key="1">
    <source>
        <dbReference type="ARBA" id="ARBA00004496"/>
    </source>
</evidence>
<dbReference type="Proteomes" id="UP000318093">
    <property type="component" value="Unassembled WGS sequence"/>
</dbReference>
<evidence type="ECO:0000256" key="6">
    <source>
        <dbReference type="ARBA" id="ARBA00022917"/>
    </source>
</evidence>
<evidence type="ECO:0000256" key="2">
    <source>
        <dbReference type="ARBA" id="ARBA00004815"/>
    </source>
</evidence>
<evidence type="ECO:0000259" key="11">
    <source>
        <dbReference type="SMART" id="SM01185"/>
    </source>
</evidence>
<dbReference type="Gene3D" id="2.40.50.140">
    <property type="entry name" value="Nucleic acid-binding proteins"/>
    <property type="match status" value="2"/>
</dbReference>
<dbReference type="Pfam" id="PF08207">
    <property type="entry name" value="EFP_N"/>
    <property type="match status" value="1"/>
</dbReference>
<evidence type="ECO:0000256" key="5">
    <source>
        <dbReference type="ARBA" id="ARBA00022768"/>
    </source>
</evidence>
<keyword evidence="5 12" id="KW-0251">Elongation factor</keyword>
<dbReference type="InterPro" id="IPR013185">
    <property type="entry name" value="Transl_elong_KOW-like"/>
</dbReference>
<proteinExistence type="inferred from homology"/>
<dbReference type="CDD" id="cd05794">
    <property type="entry name" value="S1_EF-P_repeat_2"/>
    <property type="match status" value="1"/>
</dbReference>
<dbReference type="UniPathway" id="UPA00345"/>
<dbReference type="NCBIfam" id="TIGR00038">
    <property type="entry name" value="efp"/>
    <property type="match status" value="1"/>
</dbReference>
<evidence type="ECO:0000256" key="3">
    <source>
        <dbReference type="ARBA" id="ARBA00009479"/>
    </source>
</evidence>
<organism evidence="12 13">
    <name type="scientific">Candidatus Segetimicrobium genomatis</name>
    <dbReference type="NCBI Taxonomy" id="2569760"/>
    <lineage>
        <taxon>Bacteria</taxon>
        <taxon>Bacillati</taxon>
        <taxon>Candidatus Sysuimicrobiota</taxon>
        <taxon>Candidatus Sysuimicrobiia</taxon>
        <taxon>Candidatus Sysuimicrobiales</taxon>
        <taxon>Candidatus Segetimicrobiaceae</taxon>
        <taxon>Candidatus Segetimicrobium</taxon>
    </lineage>
</organism>
<dbReference type="Gene3D" id="2.30.30.30">
    <property type="match status" value="1"/>
</dbReference>
<evidence type="ECO:0000256" key="7">
    <source>
        <dbReference type="ARBA" id="ARBA00025469"/>
    </source>
</evidence>
<dbReference type="SMART" id="SM01185">
    <property type="entry name" value="EFP"/>
    <property type="match status" value="1"/>
</dbReference>
<dbReference type="GO" id="GO:0005829">
    <property type="term" value="C:cytosol"/>
    <property type="evidence" value="ECO:0007669"/>
    <property type="project" value="UniProtKB-ARBA"/>
</dbReference>
<keyword evidence="6" id="KW-0648">Protein biosynthesis</keyword>
<accession>A0A537JES5</accession>
<name>A0A537JES5_9BACT</name>
<dbReference type="Pfam" id="PF01132">
    <property type="entry name" value="EFP"/>
    <property type="match status" value="1"/>
</dbReference>
<comment type="pathway">
    <text evidence="2">Protein biosynthesis; polypeptide chain elongation.</text>
</comment>
<evidence type="ECO:0000256" key="8">
    <source>
        <dbReference type="NCBIfam" id="TIGR00038"/>
    </source>
</evidence>
<dbReference type="CDD" id="cd04470">
    <property type="entry name" value="S1_EF-P_repeat_1"/>
    <property type="match status" value="1"/>
</dbReference>
<comment type="function">
    <text evidence="7">Involved in peptide bond synthesis. Stimulates efficient translation and peptide-bond synthesis on native or reconstituted 70S ribosomes in vitro. Probably functions indirectly by altering the affinity of the ribosome for aminoacyl-tRNA, thus increasing their reactivity as acceptors for peptidyl transferase.</text>
</comment>
<comment type="similarity">
    <text evidence="3 9">Belongs to the elongation factor P family.</text>
</comment>
<feature type="domain" description="Elongation factor P C-terminal" evidence="10">
    <location>
        <begin position="108"/>
        <end position="163"/>
    </location>
</feature>
<protein>
    <recommendedName>
        <fullName evidence="8">Elongation factor P</fullName>
    </recommendedName>
</protein>
<keyword evidence="4" id="KW-0963">Cytoplasm</keyword>
<evidence type="ECO:0000313" key="13">
    <source>
        <dbReference type="Proteomes" id="UP000318093"/>
    </source>
</evidence>
<comment type="caution">
    <text evidence="12">The sequence shown here is derived from an EMBL/GenBank/DDBJ whole genome shotgun (WGS) entry which is preliminary data.</text>
</comment>
<dbReference type="FunFam" id="2.40.50.140:FF:000004">
    <property type="entry name" value="Elongation factor P"/>
    <property type="match status" value="1"/>
</dbReference>
<dbReference type="InterPro" id="IPR011768">
    <property type="entry name" value="Transl_elongation_fac_P"/>
</dbReference>
<dbReference type="PANTHER" id="PTHR30053:SF12">
    <property type="entry name" value="ELONGATION FACTOR P (EF-P) FAMILY PROTEIN"/>
    <property type="match status" value="1"/>
</dbReference>
<dbReference type="SMART" id="SM00841">
    <property type="entry name" value="Elong-fact-P_C"/>
    <property type="match status" value="1"/>
</dbReference>
<dbReference type="GO" id="GO:0003746">
    <property type="term" value="F:translation elongation factor activity"/>
    <property type="evidence" value="ECO:0007669"/>
    <property type="project" value="UniProtKB-UniRule"/>
</dbReference>
<evidence type="ECO:0000256" key="9">
    <source>
        <dbReference type="RuleBase" id="RU004389"/>
    </source>
</evidence>
<feature type="domain" description="Translation elongation factor P/YeiP central" evidence="11">
    <location>
        <begin position="46"/>
        <end position="100"/>
    </location>
</feature>
<dbReference type="InterPro" id="IPR013852">
    <property type="entry name" value="Transl_elong_P/YeiP_CS"/>
</dbReference>
<sequence length="165" mass="18172">IISSEHSKVAMRHGLVRAKIRNTKTGATTERTFRGGERVPLVHLERKPMQYLYTTGDEYIMMDAATYEQLPLPAALLGDAVRFLRENMDVTIVFHDDTPIGAELPNSVDLRVVETAPGFRGDTVTGGTKPATLESGAVVQVPLFVGTGETVRIDTRTGTYIERVR</sequence>
<feature type="non-terminal residue" evidence="12">
    <location>
        <position position="1"/>
    </location>
</feature>
<dbReference type="InterPro" id="IPR012340">
    <property type="entry name" value="NA-bd_OB-fold"/>
</dbReference>
<evidence type="ECO:0000256" key="4">
    <source>
        <dbReference type="ARBA" id="ARBA00022490"/>
    </source>
</evidence>
<dbReference type="FunFam" id="2.40.50.140:FF:000009">
    <property type="entry name" value="Elongation factor P"/>
    <property type="match status" value="1"/>
</dbReference>
<dbReference type="InterPro" id="IPR001059">
    <property type="entry name" value="Transl_elong_P/YeiP_cen"/>
</dbReference>
<evidence type="ECO:0000259" key="10">
    <source>
        <dbReference type="SMART" id="SM00841"/>
    </source>
</evidence>
<dbReference type="GO" id="GO:0043043">
    <property type="term" value="P:peptide biosynthetic process"/>
    <property type="evidence" value="ECO:0007669"/>
    <property type="project" value="InterPro"/>
</dbReference>
<reference evidence="12 13" key="1">
    <citation type="journal article" date="2019" name="Nat. Microbiol.">
        <title>Mediterranean grassland soil C-N compound turnover is dependent on rainfall and depth, and is mediated by genomically divergent microorganisms.</title>
        <authorList>
            <person name="Diamond S."/>
            <person name="Andeer P.F."/>
            <person name="Li Z."/>
            <person name="Crits-Christoph A."/>
            <person name="Burstein D."/>
            <person name="Anantharaman K."/>
            <person name="Lane K.R."/>
            <person name="Thomas B.C."/>
            <person name="Pan C."/>
            <person name="Northen T.R."/>
            <person name="Banfield J.F."/>
        </authorList>
    </citation>
    <scope>NUCLEOTIDE SEQUENCE [LARGE SCALE GENOMIC DNA]</scope>
    <source>
        <strain evidence="12">NP_6</strain>
    </source>
</reference>